<evidence type="ECO:0000256" key="6">
    <source>
        <dbReference type="ARBA" id="ARBA00023136"/>
    </source>
</evidence>
<keyword evidence="2" id="KW-0812">Transmembrane</keyword>
<dbReference type="GO" id="GO:0016020">
    <property type="term" value="C:membrane"/>
    <property type="evidence" value="ECO:0007669"/>
    <property type="project" value="UniProtKB-SubCell"/>
</dbReference>
<dbReference type="GO" id="GO:0010277">
    <property type="term" value="F:chlorophyllide a oxygenase activity"/>
    <property type="evidence" value="ECO:0007669"/>
    <property type="project" value="InterPro"/>
</dbReference>
<proteinExistence type="predicted"/>
<reference evidence="8" key="1">
    <citation type="submission" date="2015-06" db="UniProtKB">
        <authorList>
            <consortium name="EnsemblPlants"/>
        </authorList>
    </citation>
    <scope>IDENTIFICATION</scope>
</reference>
<protein>
    <submittedName>
        <fullName evidence="8">Pheophorbide a oxygenase, chloroplastic</fullName>
    </submittedName>
</protein>
<evidence type="ECO:0000256" key="4">
    <source>
        <dbReference type="ARBA" id="ARBA00022989"/>
    </source>
</evidence>
<dbReference type="AlphaFoldDB" id="N1QPH2"/>
<sequence length="327" mass="36532">MTGAIEFSSLSLNGSVDSVVVLLFTVEFDVEGGGPVKMKIAEADIAGFLSEQDNSGYFRDVAPCTFYGSPLPKEEKGQEKKKKKPPQFMLVFMCVPVSPGKSRVIWAFPRNVGVWLDKVIPRWYYHIGQNAILDSDIYLLHIEVMIFQLKLGDSEAEVLNLIQHMELNQKANPLFPSFQERNFAAAGIENWQKAVYVPTSSDNMVIAFRNWFRKHCKSQVGWAAPTVGQLPETPTKDKLMERYWSHVTQCRSCSAALKGMKALEVALQIASVAVVGFLAVAKGTLVTSVVQRAAVVSLAVLCFAASRWLASFIEKNFYFQDYVHAYK</sequence>
<accession>N1QPH2</accession>
<dbReference type="InterPro" id="IPR013626">
    <property type="entry name" value="PaO"/>
</dbReference>
<dbReference type="PANTHER" id="PTHR21266:SF32">
    <property type="entry name" value="CHOLESTEROL 7-DESATURASE NVD"/>
    <property type="match status" value="1"/>
</dbReference>
<keyword evidence="4" id="KW-1133">Transmembrane helix</keyword>
<feature type="domain" description="Pheophorbide a oxygenase" evidence="7">
    <location>
        <begin position="61"/>
        <end position="144"/>
    </location>
</feature>
<evidence type="ECO:0000259" key="7">
    <source>
        <dbReference type="Pfam" id="PF08417"/>
    </source>
</evidence>
<keyword evidence="3" id="KW-0809">Transit peptide</keyword>
<keyword evidence="5" id="KW-0560">Oxidoreductase</keyword>
<name>N1QPH2_AEGTA</name>
<comment type="subcellular location">
    <subcellularLocation>
        <location evidence="1">Membrane</location>
    </subcellularLocation>
</comment>
<organism evidence="8">
    <name type="scientific">Aegilops tauschii</name>
    <name type="common">Tausch's goatgrass</name>
    <name type="synonym">Aegilops squarrosa</name>
    <dbReference type="NCBI Taxonomy" id="37682"/>
    <lineage>
        <taxon>Eukaryota</taxon>
        <taxon>Viridiplantae</taxon>
        <taxon>Streptophyta</taxon>
        <taxon>Embryophyta</taxon>
        <taxon>Tracheophyta</taxon>
        <taxon>Spermatophyta</taxon>
        <taxon>Magnoliopsida</taxon>
        <taxon>Liliopsida</taxon>
        <taxon>Poales</taxon>
        <taxon>Poaceae</taxon>
        <taxon>BOP clade</taxon>
        <taxon>Pooideae</taxon>
        <taxon>Triticodae</taxon>
        <taxon>Triticeae</taxon>
        <taxon>Triticinae</taxon>
        <taxon>Aegilops</taxon>
    </lineage>
</organism>
<evidence type="ECO:0000256" key="5">
    <source>
        <dbReference type="ARBA" id="ARBA00023002"/>
    </source>
</evidence>
<dbReference type="GO" id="GO:0005737">
    <property type="term" value="C:cytoplasm"/>
    <property type="evidence" value="ECO:0007669"/>
    <property type="project" value="TreeGrafter"/>
</dbReference>
<dbReference type="InterPro" id="IPR050584">
    <property type="entry name" value="Cholesterol_7-desaturase"/>
</dbReference>
<dbReference type="EnsemblPlants" id="EMT01408">
    <property type="protein sequence ID" value="EMT01408"/>
    <property type="gene ID" value="F775_32033"/>
</dbReference>
<evidence type="ECO:0000256" key="3">
    <source>
        <dbReference type="ARBA" id="ARBA00022946"/>
    </source>
</evidence>
<keyword evidence="6" id="KW-0472">Membrane</keyword>
<evidence type="ECO:0000256" key="2">
    <source>
        <dbReference type="ARBA" id="ARBA00022692"/>
    </source>
</evidence>
<dbReference type="Pfam" id="PF08417">
    <property type="entry name" value="PaO"/>
    <property type="match status" value="1"/>
</dbReference>
<evidence type="ECO:0000313" key="8">
    <source>
        <dbReference type="EnsemblPlants" id="EMT01408"/>
    </source>
</evidence>
<dbReference type="SUPFAM" id="SSF55961">
    <property type="entry name" value="Bet v1-like"/>
    <property type="match status" value="1"/>
</dbReference>
<dbReference type="PANTHER" id="PTHR21266">
    <property type="entry name" value="IRON-SULFUR DOMAIN CONTAINING PROTEIN"/>
    <property type="match status" value="1"/>
</dbReference>
<evidence type="ECO:0000256" key="1">
    <source>
        <dbReference type="ARBA" id="ARBA00004370"/>
    </source>
</evidence>